<keyword evidence="1" id="KW-1185">Reference proteome</keyword>
<dbReference type="AlphaFoldDB" id="A0A1I7VN69"/>
<reference evidence="2" key="2">
    <citation type="submission" date="2016-11" db="UniProtKB">
        <authorList>
            <consortium name="WormBaseParasite"/>
        </authorList>
    </citation>
    <scope>IDENTIFICATION</scope>
</reference>
<organism evidence="1 2">
    <name type="scientific">Loa loa</name>
    <name type="common">Eye worm</name>
    <name type="synonym">Filaria loa</name>
    <dbReference type="NCBI Taxonomy" id="7209"/>
    <lineage>
        <taxon>Eukaryota</taxon>
        <taxon>Metazoa</taxon>
        <taxon>Ecdysozoa</taxon>
        <taxon>Nematoda</taxon>
        <taxon>Chromadorea</taxon>
        <taxon>Rhabditida</taxon>
        <taxon>Spirurina</taxon>
        <taxon>Spiruromorpha</taxon>
        <taxon>Filarioidea</taxon>
        <taxon>Onchocercidae</taxon>
        <taxon>Loa</taxon>
    </lineage>
</organism>
<proteinExistence type="predicted"/>
<name>A0A1I7VN69_LOALO</name>
<evidence type="ECO:0000313" key="2">
    <source>
        <dbReference type="WBParaSite" id="EN70_4379"/>
    </source>
</evidence>
<dbReference type="Proteomes" id="UP000095285">
    <property type="component" value="Unassembled WGS sequence"/>
</dbReference>
<protein>
    <submittedName>
        <fullName evidence="2">Ovule protein</fullName>
    </submittedName>
</protein>
<dbReference type="WBParaSite" id="EN70_4379">
    <property type="protein sequence ID" value="EN70_4379"/>
    <property type="gene ID" value="EN70_4379"/>
</dbReference>
<sequence length="72" mass="8257">MEDAKSEQAVKPMSGHLRDQPVFLQIYGNTRKLLVHLREGGLSTEKKPPNFREYMGCHECEDSSSCHFLDSF</sequence>
<accession>A0A1I7VN69</accession>
<evidence type="ECO:0000313" key="1">
    <source>
        <dbReference type="Proteomes" id="UP000095285"/>
    </source>
</evidence>
<reference evidence="1" key="1">
    <citation type="submission" date="2012-04" db="EMBL/GenBank/DDBJ databases">
        <title>The Genome Sequence of Loa loa.</title>
        <authorList>
            <consortium name="The Broad Institute Genome Sequencing Platform"/>
            <consortium name="Broad Institute Genome Sequencing Center for Infectious Disease"/>
            <person name="Nutman T.B."/>
            <person name="Fink D.L."/>
            <person name="Russ C."/>
            <person name="Young S."/>
            <person name="Zeng Q."/>
            <person name="Gargeya S."/>
            <person name="Alvarado L."/>
            <person name="Berlin A."/>
            <person name="Chapman S.B."/>
            <person name="Chen Z."/>
            <person name="Freedman E."/>
            <person name="Gellesch M."/>
            <person name="Goldberg J."/>
            <person name="Griggs A."/>
            <person name="Gujja S."/>
            <person name="Heilman E.R."/>
            <person name="Heiman D."/>
            <person name="Howarth C."/>
            <person name="Mehta T."/>
            <person name="Neiman D."/>
            <person name="Pearson M."/>
            <person name="Roberts A."/>
            <person name="Saif S."/>
            <person name="Shea T."/>
            <person name="Shenoy N."/>
            <person name="Sisk P."/>
            <person name="Stolte C."/>
            <person name="Sykes S."/>
            <person name="White J."/>
            <person name="Yandava C."/>
            <person name="Haas B."/>
            <person name="Henn M.R."/>
            <person name="Nusbaum C."/>
            <person name="Birren B."/>
        </authorList>
    </citation>
    <scope>NUCLEOTIDE SEQUENCE [LARGE SCALE GENOMIC DNA]</scope>
</reference>